<dbReference type="InParanoid" id="A0A165C1I1"/>
<keyword evidence="2" id="KW-1185">Reference proteome</keyword>
<evidence type="ECO:0000313" key="1">
    <source>
        <dbReference type="EMBL" id="KZT02032.1"/>
    </source>
</evidence>
<accession>A0A165C1I1</accession>
<name>A0A165C1I1_9APHY</name>
<protein>
    <submittedName>
        <fullName evidence="1">Uncharacterized protein</fullName>
    </submittedName>
</protein>
<evidence type="ECO:0000313" key="2">
    <source>
        <dbReference type="Proteomes" id="UP000076871"/>
    </source>
</evidence>
<dbReference type="GeneID" id="63826889"/>
<dbReference type="Proteomes" id="UP000076871">
    <property type="component" value="Unassembled WGS sequence"/>
</dbReference>
<dbReference type="RefSeq" id="XP_040759772.1">
    <property type="nucleotide sequence ID" value="XM_040909860.1"/>
</dbReference>
<reference evidence="1 2" key="1">
    <citation type="journal article" date="2016" name="Mol. Biol. Evol.">
        <title>Comparative Genomics of Early-Diverging Mushroom-Forming Fungi Provides Insights into the Origins of Lignocellulose Decay Capabilities.</title>
        <authorList>
            <person name="Nagy L.G."/>
            <person name="Riley R."/>
            <person name="Tritt A."/>
            <person name="Adam C."/>
            <person name="Daum C."/>
            <person name="Floudas D."/>
            <person name="Sun H."/>
            <person name="Yadav J.S."/>
            <person name="Pangilinan J."/>
            <person name="Larsson K.H."/>
            <person name="Matsuura K."/>
            <person name="Barry K."/>
            <person name="Labutti K."/>
            <person name="Kuo R."/>
            <person name="Ohm R.A."/>
            <person name="Bhattacharya S.S."/>
            <person name="Shirouzu T."/>
            <person name="Yoshinaga Y."/>
            <person name="Martin F.M."/>
            <person name="Grigoriev I.V."/>
            <person name="Hibbett D.S."/>
        </authorList>
    </citation>
    <scope>NUCLEOTIDE SEQUENCE [LARGE SCALE GENOMIC DNA]</scope>
    <source>
        <strain evidence="1 2">93-53</strain>
    </source>
</reference>
<sequence length="107" mass="11591">MDEDEISGNGLNPCPSCTIRCSITSDCNARGRSVKVAQSMSANGRLVPACSRSPGSHWRMDACPLDQSSTPTQARFILPTTARSVALSVHRKYRNPNVPLVQHHSLS</sequence>
<dbReference type="AlphaFoldDB" id="A0A165C1I1"/>
<gene>
    <name evidence="1" type="ORF">LAESUDRAFT_730536</name>
</gene>
<organism evidence="1 2">
    <name type="scientific">Laetiporus sulphureus 93-53</name>
    <dbReference type="NCBI Taxonomy" id="1314785"/>
    <lineage>
        <taxon>Eukaryota</taxon>
        <taxon>Fungi</taxon>
        <taxon>Dikarya</taxon>
        <taxon>Basidiomycota</taxon>
        <taxon>Agaricomycotina</taxon>
        <taxon>Agaricomycetes</taxon>
        <taxon>Polyporales</taxon>
        <taxon>Laetiporus</taxon>
    </lineage>
</organism>
<dbReference type="EMBL" id="KV427656">
    <property type="protein sequence ID" value="KZT02032.1"/>
    <property type="molecule type" value="Genomic_DNA"/>
</dbReference>
<proteinExistence type="predicted"/>